<evidence type="ECO:0000256" key="15">
    <source>
        <dbReference type="SAM" id="Phobius"/>
    </source>
</evidence>
<evidence type="ECO:0000256" key="4">
    <source>
        <dbReference type="ARBA" id="ARBA00022568"/>
    </source>
</evidence>
<feature type="transmembrane region" description="Helical" evidence="15">
    <location>
        <begin position="613"/>
        <end position="634"/>
    </location>
</feature>
<keyword evidence="10" id="KW-0406">Ion transport</keyword>
<dbReference type="PROSITE" id="PS50297">
    <property type="entry name" value="ANK_REP_REGION"/>
    <property type="match status" value="2"/>
</dbReference>
<evidence type="ECO:0000256" key="9">
    <source>
        <dbReference type="ARBA" id="ARBA00022989"/>
    </source>
</evidence>
<dbReference type="GO" id="GO:0005886">
    <property type="term" value="C:plasma membrane"/>
    <property type="evidence" value="ECO:0007669"/>
    <property type="project" value="UniProtKB-SubCell"/>
</dbReference>
<evidence type="ECO:0000256" key="10">
    <source>
        <dbReference type="ARBA" id="ARBA00023065"/>
    </source>
</evidence>
<keyword evidence="2" id="KW-0813">Transport</keyword>
<evidence type="ECO:0000256" key="3">
    <source>
        <dbReference type="ARBA" id="ARBA00022475"/>
    </source>
</evidence>
<feature type="compositionally biased region" description="Polar residues" evidence="14">
    <location>
        <begin position="787"/>
        <end position="797"/>
    </location>
</feature>
<dbReference type="InterPro" id="IPR002110">
    <property type="entry name" value="Ankyrin_rpt"/>
</dbReference>
<keyword evidence="11 15" id="KW-0472">Membrane</keyword>
<keyword evidence="12" id="KW-0407">Ion channel</keyword>
<evidence type="ECO:0000256" key="5">
    <source>
        <dbReference type="ARBA" id="ARBA00022673"/>
    </source>
</evidence>
<keyword evidence="7" id="KW-0677">Repeat</keyword>
<feature type="transmembrane region" description="Helical" evidence="15">
    <location>
        <begin position="401"/>
        <end position="420"/>
    </location>
</feature>
<reference evidence="17 18" key="1">
    <citation type="submission" date="2024-01" db="EMBL/GenBank/DDBJ databases">
        <title>The genome of the rayed Mediterranean limpet Patella caerulea (Linnaeus, 1758).</title>
        <authorList>
            <person name="Anh-Thu Weber A."/>
            <person name="Halstead-Nussloch G."/>
        </authorList>
    </citation>
    <scope>NUCLEOTIDE SEQUENCE [LARGE SCALE GENOMIC DNA]</scope>
    <source>
        <strain evidence="17">AATW-2023a</strain>
        <tissue evidence="17">Whole specimen</tissue>
    </source>
</reference>
<evidence type="ECO:0000256" key="12">
    <source>
        <dbReference type="ARBA" id="ARBA00023303"/>
    </source>
</evidence>
<accession>A0AAN8JDF0</accession>
<keyword evidence="6 15" id="KW-0812">Transmembrane</keyword>
<evidence type="ECO:0000313" key="17">
    <source>
        <dbReference type="EMBL" id="KAK6174835.1"/>
    </source>
</evidence>
<protein>
    <recommendedName>
        <fullName evidence="16">Ion transport domain-containing protein</fullName>
    </recommendedName>
</protein>
<feature type="transmembrane region" description="Helical" evidence="15">
    <location>
        <begin position="479"/>
        <end position="500"/>
    </location>
</feature>
<evidence type="ECO:0000256" key="2">
    <source>
        <dbReference type="ARBA" id="ARBA00022448"/>
    </source>
</evidence>
<proteinExistence type="predicted"/>
<dbReference type="PANTHER" id="PTHR10582:SF2">
    <property type="entry name" value="INACTIVE"/>
    <property type="match status" value="1"/>
</dbReference>
<evidence type="ECO:0000256" key="1">
    <source>
        <dbReference type="ARBA" id="ARBA00004651"/>
    </source>
</evidence>
<evidence type="ECO:0000256" key="14">
    <source>
        <dbReference type="SAM" id="MobiDB-lite"/>
    </source>
</evidence>
<feature type="domain" description="Ion transport" evidence="16">
    <location>
        <begin position="403"/>
        <end position="645"/>
    </location>
</feature>
<keyword evidence="18" id="KW-1185">Reference proteome</keyword>
<dbReference type="Pfam" id="PF00520">
    <property type="entry name" value="Ion_trans"/>
    <property type="match status" value="1"/>
</dbReference>
<dbReference type="InterPro" id="IPR005821">
    <property type="entry name" value="Ion_trans_dom"/>
</dbReference>
<organism evidence="17 18">
    <name type="scientific">Patella caerulea</name>
    <name type="common">Rayed Mediterranean limpet</name>
    <dbReference type="NCBI Taxonomy" id="87958"/>
    <lineage>
        <taxon>Eukaryota</taxon>
        <taxon>Metazoa</taxon>
        <taxon>Spiralia</taxon>
        <taxon>Lophotrochozoa</taxon>
        <taxon>Mollusca</taxon>
        <taxon>Gastropoda</taxon>
        <taxon>Patellogastropoda</taxon>
        <taxon>Patelloidea</taxon>
        <taxon>Patellidae</taxon>
        <taxon>Patella</taxon>
    </lineage>
</organism>
<comment type="subcellular location">
    <subcellularLocation>
        <location evidence="1">Cell membrane</location>
        <topology evidence="1">Multi-pass membrane protein</topology>
    </subcellularLocation>
</comment>
<dbReference type="PROSITE" id="PS50088">
    <property type="entry name" value="ANK_REPEAT"/>
    <property type="match status" value="2"/>
</dbReference>
<dbReference type="SUPFAM" id="SSF48403">
    <property type="entry name" value="Ankyrin repeat"/>
    <property type="match status" value="1"/>
</dbReference>
<feature type="region of interest" description="Disordered" evidence="14">
    <location>
        <begin position="787"/>
        <end position="828"/>
    </location>
</feature>
<evidence type="ECO:0000259" key="16">
    <source>
        <dbReference type="Pfam" id="PF00520"/>
    </source>
</evidence>
<dbReference type="AlphaFoldDB" id="A0AAN8JDF0"/>
<dbReference type="InterPro" id="IPR024862">
    <property type="entry name" value="TRPV"/>
</dbReference>
<feature type="repeat" description="ANK" evidence="13">
    <location>
        <begin position="179"/>
        <end position="211"/>
    </location>
</feature>
<evidence type="ECO:0000256" key="8">
    <source>
        <dbReference type="ARBA" id="ARBA00022837"/>
    </source>
</evidence>
<feature type="region of interest" description="Disordered" evidence="14">
    <location>
        <begin position="864"/>
        <end position="883"/>
    </location>
</feature>
<evidence type="ECO:0000256" key="7">
    <source>
        <dbReference type="ARBA" id="ARBA00022737"/>
    </source>
</evidence>
<dbReference type="GO" id="GO:0098703">
    <property type="term" value="P:calcium ion import across plasma membrane"/>
    <property type="evidence" value="ECO:0007669"/>
    <property type="project" value="TreeGrafter"/>
</dbReference>
<keyword evidence="8" id="KW-0106">Calcium</keyword>
<evidence type="ECO:0000313" key="18">
    <source>
        <dbReference type="Proteomes" id="UP001347796"/>
    </source>
</evidence>
<feature type="transmembrane region" description="Helical" evidence="15">
    <location>
        <begin position="506"/>
        <end position="523"/>
    </location>
</feature>
<dbReference type="GO" id="GO:0005262">
    <property type="term" value="F:calcium channel activity"/>
    <property type="evidence" value="ECO:0007669"/>
    <property type="project" value="UniProtKB-KW"/>
</dbReference>
<keyword evidence="13" id="KW-0040">ANK repeat</keyword>
<sequence>MGNKINRGHHYDNDPDSAWKAQNKAVKDNPIYQFVSIDKTGRLITEYKEEGRDKVIETIRREIEPYYLYKNGGGSTITKLEYVKWFNKAEGKTDLKEKSISNSISKITNDQLKTFELDKYSTFTQHDACWILDKRGAVGETPFHLCYLMGTPEHSEVAKIFLSLYPKMSLDIYEGREYYGESCLHIAVVYGDIDAVKMLVANGALVNQRATGQFFLPEDVKAGKNANQTNYEGYAYYGEYPLAFAACLNHQEIYDYLIDHGADPNKQDSFGNTVLHMVVIANQPRMYKYAVQHHKKKAQTEIKNKANLTPLTLASKLGRHQIFLEMLELNSIDMWKYSNITCSMYPIQALDSIGPYGKANWNSALMIIVDGKTDEHLDMLEGGVMRQLLDEKWKTFARSRFLLRLLIAFIHLALISVAIYTRPSRKSLLIISGSKDIVRVVAEIFTCILCIASILVEVKEIGALGLSSFFKNCKHAVDQTIYLISCLLILLCIPFRVFKLHDVEDTLLTIAVPGAFFYLLFFARGMRTTGPFVTMVYQMCTQDLIRFGIVYFIFLLGFTQGFYFLFRDVNADNTEVLKFSTPWETVLNLFQMTLGEFKYETFNYARYVALTKFIFTLFMILVPILLLNMLIAMMGNTYHNINTKSEKEWRRQWAKIVVVLERGFTKKQLLKFQEEYSIRLTTDSKSGDDGNSRALVVIKAANKSSAKQSKAAKNNWRRVTKSILIELKRHKQKGSKKPFQVKKYRKKFAKELKRGDSSSSLVDDPAALTKMVEQVAWLQDVNINDGQSSKDAVQSKNIPAGGTAQLPPRPSSADNQKQDISKHKKHFNDNRVYPVVAGEKDSCEAEHVNIPGLLLSYNNQGYLDDEEEEDTKHKNKKKSKKDSSLTLLVDAEDEL</sequence>
<keyword evidence="5" id="KW-0107">Calcium channel</keyword>
<keyword evidence="9 15" id="KW-1133">Transmembrane helix</keyword>
<name>A0AAN8JDF0_PATCE</name>
<feature type="transmembrane region" description="Helical" evidence="15">
    <location>
        <begin position="440"/>
        <end position="458"/>
    </location>
</feature>
<keyword evidence="4" id="KW-0109">Calcium transport</keyword>
<dbReference type="Proteomes" id="UP001347796">
    <property type="component" value="Unassembled WGS sequence"/>
</dbReference>
<comment type="caution">
    <text evidence="17">The sequence shown here is derived from an EMBL/GenBank/DDBJ whole genome shotgun (WGS) entry which is preliminary data.</text>
</comment>
<evidence type="ECO:0000256" key="13">
    <source>
        <dbReference type="PROSITE-ProRule" id="PRU00023"/>
    </source>
</evidence>
<evidence type="ECO:0000256" key="11">
    <source>
        <dbReference type="ARBA" id="ARBA00023136"/>
    </source>
</evidence>
<gene>
    <name evidence="17" type="ORF">SNE40_013405</name>
</gene>
<feature type="repeat" description="ANK" evidence="13">
    <location>
        <begin position="237"/>
        <end position="269"/>
    </location>
</feature>
<keyword evidence="3" id="KW-1003">Cell membrane</keyword>
<evidence type="ECO:0000256" key="6">
    <source>
        <dbReference type="ARBA" id="ARBA00022692"/>
    </source>
</evidence>
<dbReference type="Pfam" id="PF12796">
    <property type="entry name" value="Ank_2"/>
    <property type="match status" value="1"/>
</dbReference>
<dbReference type="Gene3D" id="1.10.287.70">
    <property type="match status" value="1"/>
</dbReference>
<dbReference type="SMART" id="SM00248">
    <property type="entry name" value="ANK"/>
    <property type="match status" value="5"/>
</dbReference>
<dbReference type="EMBL" id="JAZGQO010000010">
    <property type="protein sequence ID" value="KAK6174835.1"/>
    <property type="molecule type" value="Genomic_DNA"/>
</dbReference>
<dbReference type="PANTHER" id="PTHR10582">
    <property type="entry name" value="TRANSIENT RECEPTOR POTENTIAL ION CHANNEL PROTEIN"/>
    <property type="match status" value="1"/>
</dbReference>
<dbReference type="Gene3D" id="1.25.40.20">
    <property type="entry name" value="Ankyrin repeat-containing domain"/>
    <property type="match status" value="1"/>
</dbReference>
<dbReference type="InterPro" id="IPR036770">
    <property type="entry name" value="Ankyrin_rpt-contain_sf"/>
</dbReference>
<feature type="transmembrane region" description="Helical" evidence="15">
    <location>
        <begin position="544"/>
        <end position="566"/>
    </location>
</feature>
<dbReference type="Pfam" id="PF00023">
    <property type="entry name" value="Ank"/>
    <property type="match status" value="1"/>
</dbReference>